<reference evidence="2 3" key="1">
    <citation type="submission" date="2021-04" db="EMBL/GenBank/DDBJ databases">
        <authorList>
            <person name="Ivanova A."/>
        </authorList>
    </citation>
    <scope>NUCLEOTIDE SEQUENCE [LARGE SCALE GENOMIC DNA]</scope>
    <source>
        <strain evidence="2 3">G18</strain>
    </source>
</reference>
<protein>
    <submittedName>
        <fullName evidence="2">Uncharacterized protein</fullName>
    </submittedName>
</protein>
<organism evidence="2 3">
    <name type="scientific">Gemmata palustris</name>
    <dbReference type="NCBI Taxonomy" id="2822762"/>
    <lineage>
        <taxon>Bacteria</taxon>
        <taxon>Pseudomonadati</taxon>
        <taxon>Planctomycetota</taxon>
        <taxon>Planctomycetia</taxon>
        <taxon>Gemmatales</taxon>
        <taxon>Gemmataceae</taxon>
        <taxon>Gemmata</taxon>
    </lineage>
</organism>
<comment type="caution">
    <text evidence="2">The sequence shown here is derived from an EMBL/GenBank/DDBJ whole genome shotgun (WGS) entry which is preliminary data.</text>
</comment>
<evidence type="ECO:0000256" key="1">
    <source>
        <dbReference type="SAM" id="MobiDB-lite"/>
    </source>
</evidence>
<feature type="compositionally biased region" description="Basic and acidic residues" evidence="1">
    <location>
        <begin position="67"/>
        <end position="85"/>
    </location>
</feature>
<gene>
    <name evidence="2" type="ORF">J8F10_24620</name>
</gene>
<evidence type="ECO:0000313" key="2">
    <source>
        <dbReference type="EMBL" id="MBP3958445.1"/>
    </source>
</evidence>
<evidence type="ECO:0000313" key="3">
    <source>
        <dbReference type="Proteomes" id="UP000676565"/>
    </source>
</evidence>
<dbReference type="Proteomes" id="UP000676565">
    <property type="component" value="Unassembled WGS sequence"/>
</dbReference>
<keyword evidence="3" id="KW-1185">Reference proteome</keyword>
<sequence length="85" mass="9492">MTEYERLSLRLLQSIAQGIAIQITNDSLEGKGQITKMHRAADWIAGLNDLIRTTDEAITSDATGYPDPEHGKRSQAREFSLESRC</sequence>
<name>A0ABS5BYW3_9BACT</name>
<dbReference type="EMBL" id="JAGKQQ010000001">
    <property type="protein sequence ID" value="MBP3958445.1"/>
    <property type="molecule type" value="Genomic_DNA"/>
</dbReference>
<proteinExistence type="predicted"/>
<feature type="region of interest" description="Disordered" evidence="1">
    <location>
        <begin position="59"/>
        <end position="85"/>
    </location>
</feature>
<accession>A0ABS5BYW3</accession>
<dbReference type="RefSeq" id="WP_210658439.1">
    <property type="nucleotide sequence ID" value="NZ_JAGKQQ010000001.1"/>
</dbReference>